<evidence type="ECO:0000313" key="12">
    <source>
        <dbReference type="EMBL" id="NOK13681.1"/>
    </source>
</evidence>
<dbReference type="SUPFAM" id="SSF52540">
    <property type="entry name" value="P-loop containing nucleoside triphosphate hydrolases"/>
    <property type="match status" value="1"/>
</dbReference>
<dbReference type="SUPFAM" id="SSF46689">
    <property type="entry name" value="Homeodomain-like"/>
    <property type="match status" value="1"/>
</dbReference>
<dbReference type="InterPro" id="IPR002078">
    <property type="entry name" value="Sigma_54_int"/>
</dbReference>
<evidence type="ECO:0000259" key="11">
    <source>
        <dbReference type="PROSITE" id="PS50110"/>
    </source>
</evidence>
<dbReference type="Gene3D" id="3.40.50.2300">
    <property type="match status" value="1"/>
</dbReference>
<dbReference type="PRINTS" id="PR01590">
    <property type="entry name" value="HTHFIS"/>
</dbReference>
<dbReference type="CDD" id="cd00009">
    <property type="entry name" value="AAA"/>
    <property type="match status" value="1"/>
</dbReference>
<comment type="caution">
    <text evidence="12">The sequence shown here is derived from an EMBL/GenBank/DDBJ whole genome shotgun (WGS) entry which is preliminary data.</text>
</comment>
<dbReference type="Pfam" id="PF00158">
    <property type="entry name" value="Sigma54_activat"/>
    <property type="match status" value="1"/>
</dbReference>
<dbReference type="GO" id="GO:0043565">
    <property type="term" value="F:sequence-specific DNA binding"/>
    <property type="evidence" value="ECO:0007669"/>
    <property type="project" value="InterPro"/>
</dbReference>
<dbReference type="InterPro" id="IPR001789">
    <property type="entry name" value="Sig_transdc_resp-reg_receiver"/>
</dbReference>
<dbReference type="InterPro" id="IPR025944">
    <property type="entry name" value="Sigma_54_int_dom_CS"/>
</dbReference>
<dbReference type="SMART" id="SM00382">
    <property type="entry name" value="AAA"/>
    <property type="match status" value="1"/>
</dbReference>
<dbReference type="InterPro" id="IPR027417">
    <property type="entry name" value="P-loop_NTPase"/>
</dbReference>
<dbReference type="InterPro" id="IPR058031">
    <property type="entry name" value="AAA_lid_NorR"/>
</dbReference>
<feature type="domain" description="Sigma-54 factor interaction" evidence="10">
    <location>
        <begin position="143"/>
        <end position="372"/>
    </location>
</feature>
<keyword evidence="1 8" id="KW-0597">Phosphoprotein</keyword>
<keyword evidence="5" id="KW-0805">Transcription regulation</keyword>
<dbReference type="Proteomes" id="UP000528460">
    <property type="component" value="Unassembled WGS sequence"/>
</dbReference>
<dbReference type="GO" id="GO:0006355">
    <property type="term" value="P:regulation of DNA-templated transcription"/>
    <property type="evidence" value="ECO:0007669"/>
    <property type="project" value="InterPro"/>
</dbReference>
<evidence type="ECO:0000256" key="8">
    <source>
        <dbReference type="PROSITE-ProRule" id="PRU00169"/>
    </source>
</evidence>
<dbReference type="PROSITE" id="PS00688">
    <property type="entry name" value="SIGMA54_INTERACT_3"/>
    <property type="match status" value="1"/>
</dbReference>
<keyword evidence="2" id="KW-0547">Nucleotide-binding</keyword>
<dbReference type="SMART" id="SM00448">
    <property type="entry name" value="REC"/>
    <property type="match status" value="1"/>
</dbReference>
<dbReference type="EMBL" id="JABFJW010000356">
    <property type="protein sequence ID" value="NOK13681.1"/>
    <property type="molecule type" value="Genomic_DNA"/>
</dbReference>
<dbReference type="InterPro" id="IPR025943">
    <property type="entry name" value="Sigma_54_int_dom_ATP-bd_2"/>
</dbReference>
<reference evidence="12 13" key="1">
    <citation type="submission" date="2020-05" db="EMBL/GenBank/DDBJ databases">
        <authorList>
            <person name="Whitworth D."/>
        </authorList>
    </citation>
    <scope>NUCLEOTIDE SEQUENCE [LARGE SCALE GENOMIC DNA]</scope>
    <source>
        <strain evidence="12 13">CA046A</strain>
    </source>
</reference>
<evidence type="ECO:0000256" key="5">
    <source>
        <dbReference type="ARBA" id="ARBA00023015"/>
    </source>
</evidence>
<feature type="region of interest" description="Disordered" evidence="9">
    <location>
        <begin position="391"/>
        <end position="418"/>
    </location>
</feature>
<dbReference type="InterPro" id="IPR002197">
    <property type="entry name" value="HTH_Fis"/>
</dbReference>
<dbReference type="FunFam" id="3.40.50.2300:FF:000018">
    <property type="entry name" value="DNA-binding transcriptional regulator NtrC"/>
    <property type="match status" value="1"/>
</dbReference>
<gene>
    <name evidence="12" type="ORF">HNS30_31995</name>
</gene>
<dbReference type="GO" id="GO:0005524">
    <property type="term" value="F:ATP binding"/>
    <property type="evidence" value="ECO:0007669"/>
    <property type="project" value="UniProtKB-KW"/>
</dbReference>
<feature type="compositionally biased region" description="Pro residues" evidence="9">
    <location>
        <begin position="394"/>
        <end position="407"/>
    </location>
</feature>
<dbReference type="InterPro" id="IPR011006">
    <property type="entry name" value="CheY-like_superfamily"/>
</dbReference>
<evidence type="ECO:0000259" key="10">
    <source>
        <dbReference type="PROSITE" id="PS50045"/>
    </source>
</evidence>
<dbReference type="Gene3D" id="1.10.8.60">
    <property type="match status" value="1"/>
</dbReference>
<feature type="domain" description="Response regulatory" evidence="11">
    <location>
        <begin position="8"/>
        <end position="122"/>
    </location>
</feature>
<dbReference type="Gene3D" id="1.10.10.60">
    <property type="entry name" value="Homeodomain-like"/>
    <property type="match status" value="1"/>
</dbReference>
<dbReference type="PROSITE" id="PS00676">
    <property type="entry name" value="SIGMA54_INTERACT_2"/>
    <property type="match status" value="1"/>
</dbReference>
<evidence type="ECO:0000313" key="13">
    <source>
        <dbReference type="Proteomes" id="UP000528460"/>
    </source>
</evidence>
<dbReference type="InterPro" id="IPR009057">
    <property type="entry name" value="Homeodomain-like_sf"/>
</dbReference>
<dbReference type="Pfam" id="PF25601">
    <property type="entry name" value="AAA_lid_14"/>
    <property type="match status" value="1"/>
</dbReference>
<keyword evidence="3" id="KW-0067">ATP-binding</keyword>
<dbReference type="GO" id="GO:0000160">
    <property type="term" value="P:phosphorelay signal transduction system"/>
    <property type="evidence" value="ECO:0007669"/>
    <property type="project" value="UniProtKB-KW"/>
</dbReference>
<organism evidence="12 13">
    <name type="scientific">Corallococcus exercitus</name>
    <dbReference type="NCBI Taxonomy" id="2316736"/>
    <lineage>
        <taxon>Bacteria</taxon>
        <taxon>Pseudomonadati</taxon>
        <taxon>Myxococcota</taxon>
        <taxon>Myxococcia</taxon>
        <taxon>Myxococcales</taxon>
        <taxon>Cystobacterineae</taxon>
        <taxon>Myxococcaceae</taxon>
        <taxon>Corallococcus</taxon>
    </lineage>
</organism>
<dbReference type="SUPFAM" id="SSF52172">
    <property type="entry name" value="CheY-like"/>
    <property type="match status" value="1"/>
</dbReference>
<evidence type="ECO:0000256" key="3">
    <source>
        <dbReference type="ARBA" id="ARBA00022840"/>
    </source>
</evidence>
<evidence type="ECO:0000256" key="2">
    <source>
        <dbReference type="ARBA" id="ARBA00022741"/>
    </source>
</evidence>
<evidence type="ECO:0000256" key="9">
    <source>
        <dbReference type="SAM" id="MobiDB-lite"/>
    </source>
</evidence>
<dbReference type="Gene3D" id="3.40.50.300">
    <property type="entry name" value="P-loop containing nucleotide triphosphate hydrolases"/>
    <property type="match status" value="1"/>
</dbReference>
<dbReference type="PROSITE" id="PS50045">
    <property type="entry name" value="SIGMA54_INTERACT_4"/>
    <property type="match status" value="1"/>
</dbReference>
<dbReference type="RefSeq" id="WP_171420836.1">
    <property type="nucleotide sequence ID" value="NZ_JABFJW010000356.1"/>
</dbReference>
<keyword evidence="7" id="KW-0804">Transcription</keyword>
<sequence>MSDALKGHVLVVDDDPALLKVLGALLTQAGLTPHPASSAKDALALLARRPIDVVLSDVRMPGMSGMELLAEVGRGWPDVPVLLMTAHGTVPLAVEAMKAGAADFVLKPFDREELLFTLKKALLQASNPPEPARAEGKALDGLLMGQSRAMTEVKALLVKAAQGTATVLLRGESGTGKELAARALHENSPRRAGPFVKLHCAALPDTLLESELFGYEKGAFTGAATRKPGRVELAHGGTLFLDEIGDVSPAVQVKLLRVLQEREFERLGGTQTVKVDVRFVAATHQALEDGVRRGTFREDLFYRLNVVPLWLPTLRERPEDIALLARHFLDVHARTNGRPPFSLSDDGLRALQAQPWPGNVRQLQNFLERLVVLSDGPVLTGADVARELSRQPGIAPPPVAAPLPPSPSDSVTLESRRKDVEKEALVDALKRAGDNRTLAARLLGVSRRTLYNKLEEHGLS</sequence>
<dbReference type="AlphaFoldDB" id="A0A7Y4JYR7"/>
<dbReference type="FunFam" id="3.40.50.300:FF:000006">
    <property type="entry name" value="DNA-binding transcriptional regulator NtrC"/>
    <property type="match status" value="1"/>
</dbReference>
<evidence type="ECO:0000256" key="7">
    <source>
        <dbReference type="ARBA" id="ARBA00023163"/>
    </source>
</evidence>
<name>A0A7Y4JYR7_9BACT</name>
<dbReference type="Pfam" id="PF00072">
    <property type="entry name" value="Response_reg"/>
    <property type="match status" value="1"/>
</dbReference>
<dbReference type="PANTHER" id="PTHR32071:SF117">
    <property type="entry name" value="PTS-DEPENDENT DIHYDROXYACETONE KINASE OPERON REGULATORY PROTEIN-RELATED"/>
    <property type="match status" value="1"/>
</dbReference>
<protein>
    <submittedName>
        <fullName evidence="12">Sigma-54-dependent Fis family transcriptional regulator</fullName>
    </submittedName>
</protein>
<proteinExistence type="predicted"/>
<dbReference type="PROSITE" id="PS50110">
    <property type="entry name" value="RESPONSE_REGULATORY"/>
    <property type="match status" value="1"/>
</dbReference>
<evidence type="ECO:0000256" key="6">
    <source>
        <dbReference type="ARBA" id="ARBA00023125"/>
    </source>
</evidence>
<feature type="modified residue" description="4-aspartylphosphate" evidence="8">
    <location>
        <position position="57"/>
    </location>
</feature>
<keyword evidence="4" id="KW-0902">Two-component regulatory system</keyword>
<dbReference type="Pfam" id="PF02954">
    <property type="entry name" value="HTH_8"/>
    <property type="match status" value="1"/>
</dbReference>
<accession>A0A7Y4JYR7</accession>
<keyword evidence="6" id="KW-0238">DNA-binding</keyword>
<dbReference type="InterPro" id="IPR003593">
    <property type="entry name" value="AAA+_ATPase"/>
</dbReference>
<evidence type="ECO:0000256" key="4">
    <source>
        <dbReference type="ARBA" id="ARBA00023012"/>
    </source>
</evidence>
<dbReference type="PANTHER" id="PTHR32071">
    <property type="entry name" value="TRANSCRIPTIONAL REGULATORY PROTEIN"/>
    <property type="match status" value="1"/>
</dbReference>
<evidence type="ECO:0000256" key="1">
    <source>
        <dbReference type="ARBA" id="ARBA00022553"/>
    </source>
</evidence>